<reference evidence="4" key="3">
    <citation type="submission" date="2020-11" db="EMBL/GenBank/DDBJ databases">
        <title>Intraspecies plasmid and genomic variation of Mycobacterium kubicae revealed by the complete genome sequences of two clinical isolates.</title>
        <authorList>
            <person name="Hendrix J.R."/>
            <person name="Epperson L.E."/>
            <person name="Honda J.R."/>
            <person name="Strong M."/>
        </authorList>
    </citation>
    <scope>NUCLEOTIDE SEQUENCE</scope>
    <source>
        <strain evidence="4">JCM 13573</strain>
    </source>
</reference>
<protein>
    <recommendedName>
        <fullName evidence="7">Transmembrane protein</fullName>
    </recommendedName>
</protein>
<dbReference type="Proteomes" id="UP000663583">
    <property type="component" value="Chromosome"/>
</dbReference>
<dbReference type="EMBL" id="BLKU01000002">
    <property type="protein sequence ID" value="GFG63447.1"/>
    <property type="molecule type" value="Genomic_DNA"/>
</dbReference>
<name>A0AAX1JE80_9MYCO</name>
<evidence type="ECO:0000256" key="2">
    <source>
        <dbReference type="SAM" id="Phobius"/>
    </source>
</evidence>
<reference evidence="3" key="2">
    <citation type="submission" date="2020-02" db="EMBL/GenBank/DDBJ databases">
        <authorList>
            <person name="Matsumoto Y."/>
            <person name="Kinjo T."/>
            <person name="Motooka D."/>
            <person name="Nabeya D."/>
            <person name="Jung N."/>
            <person name="Uechi K."/>
            <person name="Horii T."/>
            <person name="Iida T."/>
            <person name="Fujita J."/>
            <person name="Nakamura S."/>
        </authorList>
    </citation>
    <scope>NUCLEOTIDE SEQUENCE</scope>
    <source>
        <strain evidence="3">JCM 13573</strain>
    </source>
</reference>
<evidence type="ECO:0000256" key="1">
    <source>
        <dbReference type="SAM" id="MobiDB-lite"/>
    </source>
</evidence>
<dbReference type="AlphaFoldDB" id="A0AAX1JE80"/>
<feature type="compositionally biased region" description="Basic and acidic residues" evidence="1">
    <location>
        <begin position="1"/>
        <end position="12"/>
    </location>
</feature>
<evidence type="ECO:0000313" key="3">
    <source>
        <dbReference type="EMBL" id="GFG63447.1"/>
    </source>
</evidence>
<keyword evidence="2" id="KW-0472">Membrane</keyword>
<evidence type="ECO:0000313" key="4">
    <source>
        <dbReference type="EMBL" id="QPI38712.1"/>
    </source>
</evidence>
<feature type="region of interest" description="Disordered" evidence="1">
    <location>
        <begin position="1"/>
        <end position="95"/>
    </location>
</feature>
<evidence type="ECO:0000313" key="6">
    <source>
        <dbReference type="Proteomes" id="UP000663583"/>
    </source>
</evidence>
<reference evidence="3 5" key="1">
    <citation type="journal article" date="2019" name="Emerg. Microbes Infect.">
        <title>Comprehensive subspecies identification of 175 nontuberculous mycobacteria species based on 7547 genomic profiles.</title>
        <authorList>
            <person name="Matsumoto Y."/>
            <person name="Kinjo T."/>
            <person name="Motooka D."/>
            <person name="Nabeya D."/>
            <person name="Jung N."/>
            <person name="Uechi K."/>
            <person name="Horii T."/>
            <person name="Iida T."/>
            <person name="Fujita J."/>
            <person name="Nakamura S."/>
        </authorList>
    </citation>
    <scope>NUCLEOTIDE SEQUENCE [LARGE SCALE GENOMIC DNA]</scope>
    <source>
        <strain evidence="3 5">JCM 13573</strain>
    </source>
</reference>
<feature type="compositionally biased region" description="Low complexity" evidence="1">
    <location>
        <begin position="68"/>
        <end position="77"/>
    </location>
</feature>
<accession>A0AAX1JE80</accession>
<feature type="transmembrane region" description="Helical" evidence="2">
    <location>
        <begin position="179"/>
        <end position="201"/>
    </location>
</feature>
<dbReference type="RefSeq" id="WP_085075057.1">
    <property type="nucleotide sequence ID" value="NZ_BLKU01000002.1"/>
</dbReference>
<feature type="transmembrane region" description="Helical" evidence="2">
    <location>
        <begin position="118"/>
        <end position="141"/>
    </location>
</feature>
<organism evidence="4 6">
    <name type="scientific">Mycobacterium kubicae</name>
    <dbReference type="NCBI Taxonomy" id="120959"/>
    <lineage>
        <taxon>Bacteria</taxon>
        <taxon>Bacillati</taxon>
        <taxon>Actinomycetota</taxon>
        <taxon>Actinomycetes</taxon>
        <taxon>Mycobacteriales</taxon>
        <taxon>Mycobacteriaceae</taxon>
        <taxon>Mycobacterium</taxon>
        <taxon>Mycobacterium simiae complex</taxon>
    </lineage>
</organism>
<proteinExistence type="predicted"/>
<keyword evidence="2" id="KW-0812">Transmembrane</keyword>
<dbReference type="KEGG" id="mku:I2456_04065"/>
<sequence>MADEAAGKDRDAGPGTEPFVPDFDTGGQPLRPMPEFEDGEPSVPFVPDFDTDSQPFVPLAGLLDKQPEQPAKPTAPAEPKPEPKAEPDPAAEADAVPEAAAAPVTVPGRYSYLKWWKFVLVLLGVWFGAAQFGLSLYYWWYHTIDKTAPVFVVLVYVVTCTVAGLLLSMVQGRPMITALSLAVMSAPFASLAAAAPLYGYYYCEHATRCLVGVMPY</sequence>
<dbReference type="Proteomes" id="UP000465306">
    <property type="component" value="Unassembled WGS sequence"/>
</dbReference>
<evidence type="ECO:0008006" key="7">
    <source>
        <dbReference type="Google" id="ProtNLM"/>
    </source>
</evidence>
<dbReference type="EMBL" id="CP065047">
    <property type="protein sequence ID" value="QPI38712.1"/>
    <property type="molecule type" value="Genomic_DNA"/>
</dbReference>
<keyword evidence="5" id="KW-1185">Reference proteome</keyword>
<feature type="transmembrane region" description="Helical" evidence="2">
    <location>
        <begin position="147"/>
        <end position="167"/>
    </location>
</feature>
<evidence type="ECO:0000313" key="5">
    <source>
        <dbReference type="Proteomes" id="UP000465306"/>
    </source>
</evidence>
<gene>
    <name evidence="4" type="ORF">I2456_04065</name>
    <name evidence="3" type="ORF">MKUB_09370</name>
</gene>
<keyword evidence="2" id="KW-1133">Transmembrane helix</keyword>